<dbReference type="Proteomes" id="UP000253628">
    <property type="component" value="Unassembled WGS sequence"/>
</dbReference>
<accession>A0A366HFN8</accession>
<evidence type="ECO:0000313" key="2">
    <source>
        <dbReference type="Proteomes" id="UP000253628"/>
    </source>
</evidence>
<dbReference type="PANTHER" id="PTHR30348:SF4">
    <property type="entry name" value="DUF72 DOMAIN-CONTAINING PROTEIN"/>
    <property type="match status" value="1"/>
</dbReference>
<dbReference type="OrthoDB" id="9780310at2"/>
<name>A0A366HFN8_9BURK</name>
<comment type="caution">
    <text evidence="1">The sequence shown here is derived from an EMBL/GenBank/DDBJ whole genome shotgun (WGS) entry which is preliminary data.</text>
</comment>
<gene>
    <name evidence="1" type="ORF">DFR37_103287</name>
</gene>
<proteinExistence type="predicted"/>
<keyword evidence="2" id="KW-1185">Reference proteome</keyword>
<dbReference type="RefSeq" id="WP_113932698.1">
    <property type="nucleotide sequence ID" value="NZ_JACCEU010000004.1"/>
</dbReference>
<dbReference type="Pfam" id="PF01904">
    <property type="entry name" value="DUF72"/>
    <property type="match status" value="1"/>
</dbReference>
<evidence type="ECO:0000313" key="1">
    <source>
        <dbReference type="EMBL" id="RBP40944.1"/>
    </source>
</evidence>
<dbReference type="InterPro" id="IPR002763">
    <property type="entry name" value="DUF72"/>
</dbReference>
<protein>
    <submittedName>
        <fullName evidence="1">Uncharacterized protein YecE (DUF72 family)</fullName>
    </submittedName>
</protein>
<dbReference type="AlphaFoldDB" id="A0A366HFN8"/>
<dbReference type="SUPFAM" id="SSF117396">
    <property type="entry name" value="TM1631-like"/>
    <property type="match status" value="1"/>
</dbReference>
<dbReference type="EMBL" id="QNRQ01000003">
    <property type="protein sequence ID" value="RBP40944.1"/>
    <property type="molecule type" value="Genomic_DNA"/>
</dbReference>
<dbReference type="Gene3D" id="3.20.20.410">
    <property type="entry name" value="Protein of unknown function UPF0759"/>
    <property type="match status" value="1"/>
</dbReference>
<reference evidence="1 2" key="1">
    <citation type="submission" date="2018-06" db="EMBL/GenBank/DDBJ databases">
        <title>Genomic Encyclopedia of Type Strains, Phase IV (KMG-IV): sequencing the most valuable type-strain genomes for metagenomic binning, comparative biology and taxonomic classification.</title>
        <authorList>
            <person name="Goeker M."/>
        </authorList>
    </citation>
    <scope>NUCLEOTIDE SEQUENCE [LARGE SCALE GENOMIC DNA]</scope>
    <source>
        <strain evidence="1 2">DSM 25520</strain>
    </source>
</reference>
<dbReference type="InterPro" id="IPR036520">
    <property type="entry name" value="UPF0759_sf"/>
</dbReference>
<sequence>MSKNGSGTIRVGIGGWSYEPWQGTFYPEGHPRSRELEYASRQLTSIEINSTYYGAHKPESFAKWYEQTPDTFVFAVKAPRYATHRKVLADAGPTVERFLTGGLTELKHKLGPINWQFMPNKAFDAGDFEAFLKLLPPAVNGLSLRHAIEVRHESFVTPKFIELARQYGVAVVADADSKFPLITDAAAPFAYIRLMGTQQGEPLGYPAAVLELWSQRAKIWAKGATPDSLARLAPTLPGSGPRDVYVYVIGGNKVANPCAAKWLMARLA</sequence>
<dbReference type="PANTHER" id="PTHR30348">
    <property type="entry name" value="UNCHARACTERIZED PROTEIN YECE"/>
    <property type="match status" value="1"/>
</dbReference>
<organism evidence="1 2">
    <name type="scientific">Eoetvoesiella caeni</name>
    <dbReference type="NCBI Taxonomy" id="645616"/>
    <lineage>
        <taxon>Bacteria</taxon>
        <taxon>Pseudomonadati</taxon>
        <taxon>Pseudomonadota</taxon>
        <taxon>Betaproteobacteria</taxon>
        <taxon>Burkholderiales</taxon>
        <taxon>Alcaligenaceae</taxon>
        <taxon>Eoetvoesiella</taxon>
    </lineage>
</organism>